<evidence type="ECO:0000313" key="4">
    <source>
        <dbReference type="EMBL" id="KYK54347.1"/>
    </source>
</evidence>
<evidence type="ECO:0000256" key="1">
    <source>
        <dbReference type="SAM" id="MobiDB-lite"/>
    </source>
</evidence>
<feature type="region of interest" description="Disordered" evidence="1">
    <location>
        <begin position="490"/>
        <end position="525"/>
    </location>
</feature>
<evidence type="ECO:0000259" key="3">
    <source>
        <dbReference type="PROSITE" id="PS50105"/>
    </source>
</evidence>
<evidence type="ECO:0000313" key="5">
    <source>
        <dbReference type="Proteomes" id="UP000076580"/>
    </source>
</evidence>
<evidence type="ECO:0000259" key="2">
    <source>
        <dbReference type="PROSITE" id="PS50003"/>
    </source>
</evidence>
<dbReference type="InParanoid" id="A0A151GB65"/>
<comment type="caution">
    <text evidence="4">The sequence shown here is derived from an EMBL/GenBank/DDBJ whole genome shotgun (WGS) entry which is preliminary data.</text>
</comment>
<sequence length="848" mass="93264">MQADMEWPSISSQQRRLSSGDNDIRNRAYGPTGGYPFYQDMKQKQKYSREAFFGLEGQYRSERPVSVTTEFVDTDWDEQIASEAEENSPRVSLQSSGHPSIATVSSYDEALTPRSSRGRKAHVESSPKQVEGPRGPHLFRQSIDSSILEGDAVLTLSPMTPKSSGGLLDGPEHAPPALGSSSPFQYSDEELEPSELASWTPEMVAQSMHNAGIELFASGRFIENDISGGILITLKFQDLRELNIPSFGIRTKVWSQIQLLREEQSVTPPPTTPIEDVPSQEVRFDKESTTNASNTSVRGGQSSQRNLRRRERVNGDTVTPLESVSIIGIEQVIPKPHHCPKGENCSKWKRQQRAMADLKKANPNLDLQAGGSVLIFGDAGNPQTAQAIDPKEALRPISDAVHSVAASSDILGPQSLPPLQHLQEAVLRSVRARDPQENVRQFLGFQKQTGSNEVPPTPPFEFTPALKTLRRDFGSLPKLSIPIKATSEKHLPLVSTGAPDTPSDQPREQPQRQSPPQQGFTPYRMDKANPISAELETSRNPRRFGTPFSELDVPVTAVQLGTLLRDVSQSVPPDMNYRSNMCTALRARSQSRASAVRPSFPTLPVVDENLCARAVSKTPIRDADGPPIQPRLSIAACMNHPCVPVESGDIENSPSPLPSFGLKPGHKKSGATTGVSFQGQMKKRKMSFIRNEWQDVYFTLKGTRLSMHKDATKMDRTLEYVDIDEYSITCSGVASTSKLSAALKAMGISHNRDKGDLVAAFSFQLIPHDKEVGARLRRRDSSLFTSSTATTTNTSGELAEGINGTGKTYHFAVKDRDERIDWMRELMLAKALKQKGQGFEISVNGSMI</sequence>
<reference evidence="4 5" key="1">
    <citation type="journal article" date="2016" name="Sci. Rep.">
        <title>Insights into Adaptations to a Near-Obligate Nematode Endoparasitic Lifestyle from the Finished Genome of Drechmeria coniospora.</title>
        <authorList>
            <person name="Zhang L."/>
            <person name="Zhou Z."/>
            <person name="Guo Q."/>
            <person name="Fokkens L."/>
            <person name="Miskei M."/>
            <person name="Pocsi I."/>
            <person name="Zhang W."/>
            <person name="Chen M."/>
            <person name="Wang L."/>
            <person name="Sun Y."/>
            <person name="Donzelli B.G."/>
            <person name="Gibson D.M."/>
            <person name="Nelson D.R."/>
            <person name="Luo J.G."/>
            <person name="Rep M."/>
            <person name="Liu H."/>
            <person name="Yang S."/>
            <person name="Wang J."/>
            <person name="Krasnoff S.B."/>
            <person name="Xu Y."/>
            <person name="Molnar I."/>
            <person name="Lin M."/>
        </authorList>
    </citation>
    <scope>NUCLEOTIDE SEQUENCE [LARGE SCALE GENOMIC DNA]</scope>
    <source>
        <strain evidence="4 5">ARSEF 6962</strain>
    </source>
</reference>
<dbReference type="Gene3D" id="1.10.150.50">
    <property type="entry name" value="Transcription Factor, Ets-1"/>
    <property type="match status" value="1"/>
</dbReference>
<dbReference type="InterPro" id="IPR013761">
    <property type="entry name" value="SAM/pointed_sf"/>
</dbReference>
<feature type="region of interest" description="Disordered" evidence="1">
    <location>
        <begin position="82"/>
        <end position="138"/>
    </location>
</feature>
<dbReference type="PROSITE" id="PS50003">
    <property type="entry name" value="PH_DOMAIN"/>
    <property type="match status" value="1"/>
</dbReference>
<dbReference type="InterPro" id="IPR011993">
    <property type="entry name" value="PH-like_dom_sf"/>
</dbReference>
<dbReference type="InterPro" id="IPR001849">
    <property type="entry name" value="PH_domain"/>
</dbReference>
<feature type="domain" description="PH" evidence="2">
    <location>
        <begin position="674"/>
        <end position="831"/>
    </location>
</feature>
<feature type="domain" description="SAM" evidence="3">
    <location>
        <begin position="199"/>
        <end position="263"/>
    </location>
</feature>
<dbReference type="RefSeq" id="XP_040653699.1">
    <property type="nucleotide sequence ID" value="XM_040803595.1"/>
</dbReference>
<protein>
    <submittedName>
        <fullName evidence="4">SAM and PH domain-containing protein</fullName>
    </submittedName>
</protein>
<dbReference type="SMART" id="SM00233">
    <property type="entry name" value="PH"/>
    <property type="match status" value="1"/>
</dbReference>
<dbReference type="EMBL" id="LAYC01000003">
    <property type="protein sequence ID" value="KYK54347.1"/>
    <property type="molecule type" value="Genomic_DNA"/>
</dbReference>
<dbReference type="SUPFAM" id="SSF47769">
    <property type="entry name" value="SAM/Pointed domain"/>
    <property type="match status" value="1"/>
</dbReference>
<organism evidence="4 5">
    <name type="scientific">Drechmeria coniospora</name>
    <name type="common">Nematophagous fungus</name>
    <name type="synonym">Meria coniospora</name>
    <dbReference type="NCBI Taxonomy" id="98403"/>
    <lineage>
        <taxon>Eukaryota</taxon>
        <taxon>Fungi</taxon>
        <taxon>Dikarya</taxon>
        <taxon>Ascomycota</taxon>
        <taxon>Pezizomycotina</taxon>
        <taxon>Sordariomycetes</taxon>
        <taxon>Hypocreomycetidae</taxon>
        <taxon>Hypocreales</taxon>
        <taxon>Ophiocordycipitaceae</taxon>
        <taxon>Drechmeria</taxon>
    </lineage>
</organism>
<dbReference type="Gene3D" id="2.30.29.30">
    <property type="entry name" value="Pleckstrin-homology domain (PH domain)/Phosphotyrosine-binding domain (PTB)"/>
    <property type="match status" value="1"/>
</dbReference>
<dbReference type="SUPFAM" id="SSF50729">
    <property type="entry name" value="PH domain-like"/>
    <property type="match status" value="1"/>
</dbReference>
<proteinExistence type="predicted"/>
<dbReference type="PROSITE" id="PS50105">
    <property type="entry name" value="SAM_DOMAIN"/>
    <property type="match status" value="1"/>
</dbReference>
<feature type="region of interest" description="Disordered" evidence="1">
    <location>
        <begin position="264"/>
        <end position="315"/>
    </location>
</feature>
<accession>A0A151GB65</accession>
<dbReference type="CDD" id="cd09535">
    <property type="entry name" value="SAM_BOI-like_fungal"/>
    <property type="match status" value="1"/>
</dbReference>
<keyword evidence="5" id="KW-1185">Reference proteome</keyword>
<feature type="compositionally biased region" description="Polar residues" evidence="1">
    <location>
        <begin position="9"/>
        <end position="21"/>
    </location>
</feature>
<dbReference type="AlphaFoldDB" id="A0A151GB65"/>
<dbReference type="Proteomes" id="UP000076580">
    <property type="component" value="Chromosome 03"/>
</dbReference>
<feature type="compositionally biased region" description="Polar residues" evidence="1">
    <location>
        <begin position="89"/>
        <end position="106"/>
    </location>
</feature>
<feature type="compositionally biased region" description="Polar residues" evidence="1">
    <location>
        <begin position="289"/>
        <end position="305"/>
    </location>
</feature>
<dbReference type="GeneID" id="63718947"/>
<gene>
    <name evidence="4" type="ORF">DCS_06304</name>
</gene>
<name>A0A151GB65_DRECN</name>
<feature type="region of interest" description="Disordered" evidence="1">
    <location>
        <begin position="1"/>
        <end position="38"/>
    </location>
</feature>
<feature type="region of interest" description="Disordered" evidence="1">
    <location>
        <begin position="158"/>
        <end position="195"/>
    </location>
</feature>
<dbReference type="InterPro" id="IPR001660">
    <property type="entry name" value="SAM"/>
</dbReference>